<dbReference type="Gene3D" id="1.10.10.10">
    <property type="entry name" value="Winged helix-like DNA-binding domain superfamily/Winged helix DNA-binding domain"/>
    <property type="match status" value="1"/>
</dbReference>
<dbReference type="InterPro" id="IPR036388">
    <property type="entry name" value="WH-like_DNA-bd_sf"/>
</dbReference>
<reference evidence="2" key="1">
    <citation type="submission" date="2024-05" db="EMBL/GenBank/DDBJ databases">
        <title>30 novel species of actinomycetes from the DSMZ collection.</title>
        <authorList>
            <person name="Nouioui I."/>
        </authorList>
    </citation>
    <scope>NUCLEOTIDE SEQUENCE</scope>
    <source>
        <strain evidence="2">DSM 40473</strain>
    </source>
</reference>
<dbReference type="RefSeq" id="WP_311616091.1">
    <property type="nucleotide sequence ID" value="NZ_JAVRFI010000038.1"/>
</dbReference>
<dbReference type="InterPro" id="IPR016032">
    <property type="entry name" value="Sig_transdc_resp-reg_C-effctor"/>
</dbReference>
<name>A0ABU2SZ22_9ACTN</name>
<dbReference type="Proteomes" id="UP001180531">
    <property type="component" value="Unassembled WGS sequence"/>
</dbReference>
<gene>
    <name evidence="2" type="ORF">RM609_32910</name>
</gene>
<evidence type="ECO:0000259" key="1">
    <source>
        <dbReference type="PROSITE" id="PS50043"/>
    </source>
</evidence>
<dbReference type="Pfam" id="PF00196">
    <property type="entry name" value="GerE"/>
    <property type="match status" value="1"/>
</dbReference>
<sequence>MQLRNLKGEQMCTKGSNPGVVDLVEVCPAGLDAYRQALEEGGIEGEVPGCLTTLGLLKPVPGEVGRFLPVAPDVVAAALARPVEQALLDHQQALAAIRASVAAAEAVHRAARPCGDRSVRLLQGKEAISTALERAVSACREEMLTAQPGGGRAPELLEEALPRDLGLSARGVRQRTLYQHTVRTHGPTLAYIERMSAAGAELRTLNEVFDRLIVCDRTIAFIPDHRYERSGAALAVEHPGIIRFLVTAFENVWARAEPIVYTPSHQRPQLLTNETRRTVLSLMVSGYTDDAIAGRLGLSTRTVATHIKKTAEALGSRSRAQLAYLVARSGLLEEDEPPVSG</sequence>
<dbReference type="PANTHER" id="PTHR34293">
    <property type="entry name" value="HTH-TYPE TRANSCRIPTIONAL REGULATOR TRMBL2"/>
    <property type="match status" value="1"/>
</dbReference>
<organism evidence="2 3">
    <name type="scientific">Streptomyces hesseae</name>
    <dbReference type="NCBI Taxonomy" id="3075519"/>
    <lineage>
        <taxon>Bacteria</taxon>
        <taxon>Bacillati</taxon>
        <taxon>Actinomycetota</taxon>
        <taxon>Actinomycetes</taxon>
        <taxon>Kitasatosporales</taxon>
        <taxon>Streptomycetaceae</taxon>
        <taxon>Streptomyces</taxon>
    </lineage>
</organism>
<dbReference type="PROSITE" id="PS50043">
    <property type="entry name" value="HTH_LUXR_2"/>
    <property type="match status" value="1"/>
</dbReference>
<dbReference type="InterPro" id="IPR000792">
    <property type="entry name" value="Tscrpt_reg_LuxR_C"/>
</dbReference>
<protein>
    <submittedName>
        <fullName evidence="2">Helix-turn-helix transcriptional regulator</fullName>
    </submittedName>
</protein>
<comment type="caution">
    <text evidence="2">The sequence shown here is derived from an EMBL/GenBank/DDBJ whole genome shotgun (WGS) entry which is preliminary data.</text>
</comment>
<dbReference type="SMART" id="SM00421">
    <property type="entry name" value="HTH_LUXR"/>
    <property type="match status" value="1"/>
</dbReference>
<dbReference type="EMBL" id="JAVRFI010000038">
    <property type="protein sequence ID" value="MDT0453841.1"/>
    <property type="molecule type" value="Genomic_DNA"/>
</dbReference>
<evidence type="ECO:0000313" key="3">
    <source>
        <dbReference type="Proteomes" id="UP001180531"/>
    </source>
</evidence>
<accession>A0ABU2SZ22</accession>
<dbReference type="InterPro" id="IPR051797">
    <property type="entry name" value="TrmB-like"/>
</dbReference>
<dbReference type="CDD" id="cd06170">
    <property type="entry name" value="LuxR_C_like"/>
    <property type="match status" value="1"/>
</dbReference>
<feature type="domain" description="HTH luxR-type" evidence="1">
    <location>
        <begin position="264"/>
        <end position="330"/>
    </location>
</feature>
<evidence type="ECO:0000313" key="2">
    <source>
        <dbReference type="EMBL" id="MDT0453841.1"/>
    </source>
</evidence>
<dbReference type="SUPFAM" id="SSF46894">
    <property type="entry name" value="C-terminal effector domain of the bipartite response regulators"/>
    <property type="match status" value="1"/>
</dbReference>
<dbReference type="PANTHER" id="PTHR34293:SF1">
    <property type="entry name" value="HTH-TYPE TRANSCRIPTIONAL REGULATOR TRMBL2"/>
    <property type="match status" value="1"/>
</dbReference>
<proteinExistence type="predicted"/>
<keyword evidence="3" id="KW-1185">Reference proteome</keyword>